<organism evidence="1 2">
    <name type="scientific">Oldenlandia corymbosa var. corymbosa</name>
    <dbReference type="NCBI Taxonomy" id="529605"/>
    <lineage>
        <taxon>Eukaryota</taxon>
        <taxon>Viridiplantae</taxon>
        <taxon>Streptophyta</taxon>
        <taxon>Embryophyta</taxon>
        <taxon>Tracheophyta</taxon>
        <taxon>Spermatophyta</taxon>
        <taxon>Magnoliopsida</taxon>
        <taxon>eudicotyledons</taxon>
        <taxon>Gunneridae</taxon>
        <taxon>Pentapetalae</taxon>
        <taxon>asterids</taxon>
        <taxon>lamiids</taxon>
        <taxon>Gentianales</taxon>
        <taxon>Rubiaceae</taxon>
        <taxon>Rubioideae</taxon>
        <taxon>Spermacoceae</taxon>
        <taxon>Hedyotis-Oldenlandia complex</taxon>
        <taxon>Oldenlandia</taxon>
    </lineage>
</organism>
<accession>A0AAV1EC55</accession>
<sequence length="119" mass="13340">MILGKRGSNLQMNVAGCPYKPVDLILLDLKVNKIKQRGQVFHVSLNAKVNVHKENAQLTVIDLNIDLTLPDAKLDGRCPESGEEIIVACSRQIRYPIAKINQGIRRFDDREALYVDLDG</sequence>
<dbReference type="Proteomes" id="UP001161247">
    <property type="component" value="Chromosome 9"/>
</dbReference>
<dbReference type="EMBL" id="OX459126">
    <property type="protein sequence ID" value="CAI9117235.1"/>
    <property type="molecule type" value="Genomic_DNA"/>
</dbReference>
<name>A0AAV1EC55_OLDCO</name>
<dbReference type="AlphaFoldDB" id="A0AAV1EC55"/>
<evidence type="ECO:0000313" key="1">
    <source>
        <dbReference type="EMBL" id="CAI9117235.1"/>
    </source>
</evidence>
<reference evidence="1" key="1">
    <citation type="submission" date="2023-03" db="EMBL/GenBank/DDBJ databases">
        <authorList>
            <person name="Julca I."/>
        </authorList>
    </citation>
    <scope>NUCLEOTIDE SEQUENCE</scope>
</reference>
<proteinExistence type="predicted"/>
<keyword evidence="2" id="KW-1185">Reference proteome</keyword>
<evidence type="ECO:0000313" key="2">
    <source>
        <dbReference type="Proteomes" id="UP001161247"/>
    </source>
</evidence>
<gene>
    <name evidence="1" type="ORF">OLC1_LOCUS23330</name>
</gene>
<protein>
    <submittedName>
        <fullName evidence="1">OLC1v1018584C1</fullName>
    </submittedName>
</protein>